<feature type="transmembrane region" description="Helical" evidence="1">
    <location>
        <begin position="183"/>
        <end position="200"/>
    </location>
</feature>
<keyword evidence="1" id="KW-1133">Transmembrane helix</keyword>
<keyword evidence="3" id="KW-1185">Reference proteome</keyword>
<gene>
    <name evidence="2" type="ORF">BC343_07690</name>
</gene>
<keyword evidence="1" id="KW-0812">Transmembrane</keyword>
<evidence type="ECO:0000256" key="1">
    <source>
        <dbReference type="SAM" id="Phobius"/>
    </source>
</evidence>
<accession>A0A1S9PC98</accession>
<sequence length="328" mass="38297">MVNIFKVYNPLNIFWLAILLYGLRIGYIVQVPDKVEFIMVEPFARLLIPVAYEYAFSPVLNVFLAGVLVLGQAVLVNYMVNHFNLLGKPTFLPALMYVTVTALFMPFMVLSAPLMCNFLLIWMLFKLFSFYKSEDAKSTAYDLGMIVAIGSLIYFPYIFMFLAIWIALVIFKPFNWREWVSGILGYATVFFFLAVLYYLNGRLGRFYDIWTPLGTKFPNSIHIDYLDYLVLIPVIIIIALYFVKLQQNFLKSYVHVRKSFQLLFIMFVVAGLSVYIRSTFNVNHFLLCAVPAAVFFSYYFVHATTRWFYESLYLLLLISIVYFQFNTF</sequence>
<organism evidence="2 3">
    <name type="scientific">Mucilaginibacter pedocola</name>
    <dbReference type="NCBI Taxonomy" id="1792845"/>
    <lineage>
        <taxon>Bacteria</taxon>
        <taxon>Pseudomonadati</taxon>
        <taxon>Bacteroidota</taxon>
        <taxon>Sphingobacteriia</taxon>
        <taxon>Sphingobacteriales</taxon>
        <taxon>Sphingobacteriaceae</taxon>
        <taxon>Mucilaginibacter</taxon>
    </lineage>
</organism>
<feature type="transmembrane region" description="Helical" evidence="1">
    <location>
        <begin position="12"/>
        <end position="29"/>
    </location>
</feature>
<feature type="transmembrane region" description="Helical" evidence="1">
    <location>
        <begin position="145"/>
        <end position="171"/>
    </location>
</feature>
<dbReference type="Pfam" id="PF19992">
    <property type="entry name" value="DUF6427"/>
    <property type="match status" value="1"/>
</dbReference>
<keyword evidence="2" id="KW-0503">Monooxygenase</keyword>
<dbReference type="STRING" id="1792845.BC343_07690"/>
<dbReference type="OrthoDB" id="1115611at2"/>
<feature type="transmembrane region" description="Helical" evidence="1">
    <location>
        <begin position="255"/>
        <end position="276"/>
    </location>
</feature>
<reference evidence="2 3" key="1">
    <citation type="submission" date="2016-07" db="EMBL/GenBank/DDBJ databases">
        <title>Genomic analysis of zinc-resistant bacterium Mucilaginibacter pedocola TBZ30.</title>
        <authorList>
            <person name="Huang J."/>
            <person name="Tang J."/>
        </authorList>
    </citation>
    <scope>NUCLEOTIDE SEQUENCE [LARGE SCALE GENOMIC DNA]</scope>
    <source>
        <strain evidence="2 3">TBZ30</strain>
    </source>
</reference>
<keyword evidence="2" id="KW-0560">Oxidoreductase</keyword>
<feature type="transmembrane region" description="Helical" evidence="1">
    <location>
        <begin position="282"/>
        <end position="300"/>
    </location>
</feature>
<dbReference type="RefSeq" id="WP_078349239.1">
    <property type="nucleotide sequence ID" value="NZ_MBTF01000023.1"/>
</dbReference>
<comment type="caution">
    <text evidence="2">The sequence shown here is derived from an EMBL/GenBank/DDBJ whole genome shotgun (WGS) entry which is preliminary data.</text>
</comment>
<dbReference type="AlphaFoldDB" id="A0A1S9PC98"/>
<keyword evidence="1" id="KW-0472">Membrane</keyword>
<feature type="transmembrane region" description="Helical" evidence="1">
    <location>
        <begin position="92"/>
        <end position="125"/>
    </location>
</feature>
<dbReference type="Proteomes" id="UP000189739">
    <property type="component" value="Unassembled WGS sequence"/>
</dbReference>
<protein>
    <submittedName>
        <fullName evidence="2">Beta-carotene 15,15'-monooxygenase</fullName>
    </submittedName>
</protein>
<dbReference type="InterPro" id="IPR045625">
    <property type="entry name" value="DUF6427"/>
</dbReference>
<name>A0A1S9PC98_9SPHI</name>
<feature type="transmembrane region" description="Helical" evidence="1">
    <location>
        <begin position="307"/>
        <end position="325"/>
    </location>
</feature>
<evidence type="ECO:0000313" key="3">
    <source>
        <dbReference type="Proteomes" id="UP000189739"/>
    </source>
</evidence>
<dbReference type="GO" id="GO:0004497">
    <property type="term" value="F:monooxygenase activity"/>
    <property type="evidence" value="ECO:0007669"/>
    <property type="project" value="UniProtKB-KW"/>
</dbReference>
<evidence type="ECO:0000313" key="2">
    <source>
        <dbReference type="EMBL" id="OOQ58541.1"/>
    </source>
</evidence>
<dbReference type="EMBL" id="MBTF01000023">
    <property type="protein sequence ID" value="OOQ58541.1"/>
    <property type="molecule type" value="Genomic_DNA"/>
</dbReference>
<feature type="transmembrane region" description="Helical" evidence="1">
    <location>
        <begin position="59"/>
        <end position="80"/>
    </location>
</feature>
<feature type="transmembrane region" description="Helical" evidence="1">
    <location>
        <begin position="225"/>
        <end position="243"/>
    </location>
</feature>
<proteinExistence type="predicted"/>